<reference evidence="1" key="1">
    <citation type="submission" date="2020-11" db="EMBL/GenBank/DDBJ databases">
        <authorList>
            <person name="Tran Van P."/>
        </authorList>
    </citation>
    <scope>NUCLEOTIDE SEQUENCE</scope>
</reference>
<dbReference type="Proteomes" id="UP000677054">
    <property type="component" value="Unassembled WGS sequence"/>
</dbReference>
<evidence type="ECO:0000313" key="2">
    <source>
        <dbReference type="Proteomes" id="UP000677054"/>
    </source>
</evidence>
<name>A0A7R8XBV0_9CRUS</name>
<sequence length="199" mass="22197">MKIVDNTEAGENLMETEEEEGIDKIEVGGAKEDEEINQASSILQRISSDALNYVAVSSLDLSRIPKDPFRAKVTCLSCPLLPLFPSGDDLFNRLQLPFRCTFLRLSRLEQISLAGKGRKQKKKKREYGKLDSANSELATIWKNKVVHLKAACNNPHTLAELEANIQAEIAAIREKELKSVAMNCLKRAQQCLDVEGGHF</sequence>
<dbReference type="EMBL" id="CAJPEV010000625">
    <property type="protein sequence ID" value="CAG0887035.1"/>
    <property type="molecule type" value="Genomic_DNA"/>
</dbReference>
<accession>A0A7R8XBV0</accession>
<evidence type="ECO:0000313" key="1">
    <source>
        <dbReference type="EMBL" id="CAD7244385.1"/>
    </source>
</evidence>
<gene>
    <name evidence="1" type="ORF">DSTB1V02_LOCUS4282</name>
</gene>
<protein>
    <submittedName>
        <fullName evidence="1">Uncharacterized protein</fullName>
    </submittedName>
</protein>
<dbReference type="EMBL" id="LR900142">
    <property type="protein sequence ID" value="CAD7244385.1"/>
    <property type="molecule type" value="Genomic_DNA"/>
</dbReference>
<dbReference type="Gene3D" id="3.30.420.10">
    <property type="entry name" value="Ribonuclease H-like superfamily/Ribonuclease H"/>
    <property type="match status" value="1"/>
</dbReference>
<keyword evidence="2" id="KW-1185">Reference proteome</keyword>
<dbReference type="OrthoDB" id="8194107at2759"/>
<dbReference type="InterPro" id="IPR036397">
    <property type="entry name" value="RNaseH_sf"/>
</dbReference>
<dbReference type="GO" id="GO:0003676">
    <property type="term" value="F:nucleic acid binding"/>
    <property type="evidence" value="ECO:0007669"/>
    <property type="project" value="InterPro"/>
</dbReference>
<proteinExistence type="predicted"/>
<organism evidence="1">
    <name type="scientific">Darwinula stevensoni</name>
    <dbReference type="NCBI Taxonomy" id="69355"/>
    <lineage>
        <taxon>Eukaryota</taxon>
        <taxon>Metazoa</taxon>
        <taxon>Ecdysozoa</taxon>
        <taxon>Arthropoda</taxon>
        <taxon>Crustacea</taxon>
        <taxon>Oligostraca</taxon>
        <taxon>Ostracoda</taxon>
        <taxon>Podocopa</taxon>
        <taxon>Podocopida</taxon>
        <taxon>Darwinulocopina</taxon>
        <taxon>Darwinuloidea</taxon>
        <taxon>Darwinulidae</taxon>
        <taxon>Darwinula</taxon>
    </lineage>
</organism>
<dbReference type="AlphaFoldDB" id="A0A7R8XBV0"/>